<evidence type="ECO:0000256" key="3">
    <source>
        <dbReference type="ARBA" id="ARBA00023163"/>
    </source>
</evidence>
<evidence type="ECO:0000256" key="2">
    <source>
        <dbReference type="ARBA" id="ARBA00023125"/>
    </source>
</evidence>
<gene>
    <name evidence="5" type="ORF">ACIGXA_01540</name>
</gene>
<dbReference type="RefSeq" id="WP_399643447.1">
    <property type="nucleotide sequence ID" value="NZ_JBITYG010000001.1"/>
</dbReference>
<dbReference type="Pfam" id="PF19361">
    <property type="entry name" value="DUF5937"/>
    <property type="match status" value="1"/>
</dbReference>
<evidence type="ECO:0000259" key="4">
    <source>
        <dbReference type="SMART" id="SM00418"/>
    </source>
</evidence>
<dbReference type="InterPro" id="IPR036388">
    <property type="entry name" value="WH-like_DNA-bd_sf"/>
</dbReference>
<accession>A0ABW8BYD6</accession>
<proteinExistence type="predicted"/>
<organism evidence="5 6">
    <name type="scientific">Streptomyces fildesensis</name>
    <dbReference type="NCBI Taxonomy" id="375757"/>
    <lineage>
        <taxon>Bacteria</taxon>
        <taxon>Bacillati</taxon>
        <taxon>Actinomycetota</taxon>
        <taxon>Actinomycetes</taxon>
        <taxon>Kitasatosporales</taxon>
        <taxon>Streptomycetaceae</taxon>
        <taxon>Streptomyces</taxon>
    </lineage>
</organism>
<dbReference type="InterPro" id="IPR051011">
    <property type="entry name" value="Metal_resp_trans_reg"/>
</dbReference>
<keyword evidence="3" id="KW-0804">Transcription</keyword>
<sequence length="327" mass="35716">MPFHMHFTADDLLSSRFAISPLWETQEAIRTLRTPARQGYHLPWLRQVRSVARGLDLSPFELVMPRRGHNPDFLCPPPDGVFATIDEELARVRGTDPAVAHADLAGALAVAPGAEDDERARALLDDPARTVDELAELMARVWDTLLAPFWPRMRAVLEADVAFHSRRLADGGPERLFADLHPKVSWSDGTLTVDQRAEHVRTLDGEGLLLVPSVFVRPDVVSGFDPPWQATMVYPARGTATLWTVPGPAPAEPLIRLLGPNRAAILTNLDAPATTSALARRHDLALSSVSAHLSVLRDAGLLTSHRDGHRVLYERTPLGLTLATGGG</sequence>
<dbReference type="SUPFAM" id="SSF46785">
    <property type="entry name" value="Winged helix' DNA-binding domain"/>
    <property type="match status" value="1"/>
</dbReference>
<dbReference type="PANTHER" id="PTHR43132">
    <property type="entry name" value="ARSENICAL RESISTANCE OPERON REPRESSOR ARSR-RELATED"/>
    <property type="match status" value="1"/>
</dbReference>
<dbReference type="InterPro" id="IPR036390">
    <property type="entry name" value="WH_DNA-bd_sf"/>
</dbReference>
<name>A0ABW8BYD6_9ACTN</name>
<reference evidence="5 6" key="1">
    <citation type="submission" date="2024-10" db="EMBL/GenBank/DDBJ databases">
        <title>The Natural Products Discovery Center: Release of the First 8490 Sequenced Strains for Exploring Actinobacteria Biosynthetic Diversity.</title>
        <authorList>
            <person name="Kalkreuter E."/>
            <person name="Kautsar S.A."/>
            <person name="Yang D."/>
            <person name="Bader C.D."/>
            <person name="Teijaro C.N."/>
            <person name="Fluegel L."/>
            <person name="Davis C.M."/>
            <person name="Simpson J.R."/>
            <person name="Lauterbach L."/>
            <person name="Steele A.D."/>
            <person name="Gui C."/>
            <person name="Meng S."/>
            <person name="Li G."/>
            <person name="Viehrig K."/>
            <person name="Ye F."/>
            <person name="Su P."/>
            <person name="Kiefer A.F."/>
            <person name="Nichols A."/>
            <person name="Cepeda A.J."/>
            <person name="Yan W."/>
            <person name="Fan B."/>
            <person name="Jiang Y."/>
            <person name="Adhikari A."/>
            <person name="Zheng C.-J."/>
            <person name="Schuster L."/>
            <person name="Cowan T.M."/>
            <person name="Smanski M.J."/>
            <person name="Chevrette M.G."/>
            <person name="De Carvalho L.P.S."/>
            <person name="Shen B."/>
        </authorList>
    </citation>
    <scope>NUCLEOTIDE SEQUENCE [LARGE SCALE GENOMIC DNA]</scope>
    <source>
        <strain evidence="5 6">NPDC053399</strain>
    </source>
</reference>
<dbReference type="Proteomes" id="UP001614394">
    <property type="component" value="Unassembled WGS sequence"/>
</dbReference>
<evidence type="ECO:0000313" key="5">
    <source>
        <dbReference type="EMBL" id="MFI9099178.1"/>
    </source>
</evidence>
<keyword evidence="6" id="KW-1185">Reference proteome</keyword>
<keyword evidence="1" id="KW-0805">Transcription regulation</keyword>
<feature type="domain" description="HTH arsR-type" evidence="4">
    <location>
        <begin position="256"/>
        <end position="323"/>
    </location>
</feature>
<comment type="caution">
    <text evidence="5">The sequence shown here is derived from an EMBL/GenBank/DDBJ whole genome shotgun (WGS) entry which is preliminary data.</text>
</comment>
<protein>
    <submittedName>
        <fullName evidence="5">DUF5937 family protein</fullName>
    </submittedName>
</protein>
<dbReference type="CDD" id="cd00090">
    <property type="entry name" value="HTH_ARSR"/>
    <property type="match status" value="1"/>
</dbReference>
<dbReference type="Gene3D" id="1.10.10.10">
    <property type="entry name" value="Winged helix-like DNA-binding domain superfamily/Winged helix DNA-binding domain"/>
    <property type="match status" value="1"/>
</dbReference>
<dbReference type="InterPro" id="IPR001845">
    <property type="entry name" value="HTH_ArsR_DNA-bd_dom"/>
</dbReference>
<dbReference type="PANTHER" id="PTHR43132:SF6">
    <property type="entry name" value="HTH-TYPE TRANSCRIPTIONAL REPRESSOR CZRA"/>
    <property type="match status" value="1"/>
</dbReference>
<keyword evidence="2" id="KW-0238">DNA-binding</keyword>
<evidence type="ECO:0000313" key="6">
    <source>
        <dbReference type="Proteomes" id="UP001614394"/>
    </source>
</evidence>
<dbReference type="SMART" id="SM00418">
    <property type="entry name" value="HTH_ARSR"/>
    <property type="match status" value="1"/>
</dbReference>
<dbReference type="EMBL" id="JBITYG010000001">
    <property type="protein sequence ID" value="MFI9099178.1"/>
    <property type="molecule type" value="Genomic_DNA"/>
</dbReference>
<dbReference type="InterPro" id="IPR045981">
    <property type="entry name" value="DUF5937"/>
</dbReference>
<dbReference type="InterPro" id="IPR011991">
    <property type="entry name" value="ArsR-like_HTH"/>
</dbReference>
<evidence type="ECO:0000256" key="1">
    <source>
        <dbReference type="ARBA" id="ARBA00023015"/>
    </source>
</evidence>
<dbReference type="Pfam" id="PF12840">
    <property type="entry name" value="HTH_20"/>
    <property type="match status" value="1"/>
</dbReference>